<evidence type="ECO:0000256" key="2">
    <source>
        <dbReference type="ARBA" id="ARBA00023098"/>
    </source>
</evidence>
<dbReference type="InterPro" id="IPR001753">
    <property type="entry name" value="Enoyl-CoA_hydra/iso"/>
</dbReference>
<evidence type="ECO:0000256" key="3">
    <source>
        <dbReference type="ARBA" id="ARBA00023239"/>
    </source>
</evidence>
<dbReference type="PROSITE" id="PS00166">
    <property type="entry name" value="ENOYL_COA_HYDRATASE"/>
    <property type="match status" value="1"/>
</dbReference>
<sequence length="261" mass="27303">MTPVTSPVALDRVAQHVAVVTIDRPDARNAINGAVTQTLRDIVDEIERDPEVWVVVLTGAGGKAFSAGADLREVGAGRIQSLMDPDYGFAGFVHAPRRKVWIAAIEGFALAGGFELVLACDLAVASETSSFGLPEVKRGLIASAGGLYRIARALPKKVAIELVATSGQLSAGRAFELGLLSRLAPAGGALATAIGLAEEICANSPLAVRESVAVARAADDLTEAQLRQASEAAQARIVLTEDFKEGPRAFVEKRAPVWVGR</sequence>
<dbReference type="Pfam" id="PF00378">
    <property type="entry name" value="ECH_1"/>
    <property type="match status" value="1"/>
</dbReference>
<dbReference type="InterPro" id="IPR018376">
    <property type="entry name" value="Enoyl-CoA_hyd/isom_CS"/>
</dbReference>
<dbReference type="PANTHER" id="PTHR11941:SF169">
    <property type="entry name" value="(7AS)-7A-METHYL-1,5-DIOXO-2,3,5,6,7,7A-HEXAHYDRO-1H-INDENE-CARBOXYL-COA HYDROLASE"/>
    <property type="match status" value="1"/>
</dbReference>
<evidence type="ECO:0000313" key="6">
    <source>
        <dbReference type="Proteomes" id="UP001139451"/>
    </source>
</evidence>
<gene>
    <name evidence="5" type="ORF">M9978_12410</name>
</gene>
<dbReference type="GO" id="GO:0006635">
    <property type="term" value="P:fatty acid beta-oxidation"/>
    <property type="evidence" value="ECO:0007669"/>
    <property type="project" value="TreeGrafter"/>
</dbReference>
<dbReference type="Gene3D" id="1.10.12.10">
    <property type="entry name" value="Lyase 2-enoyl-coa Hydratase, Chain A, domain 2"/>
    <property type="match status" value="1"/>
</dbReference>
<evidence type="ECO:0000313" key="5">
    <source>
        <dbReference type="EMBL" id="MCP3731229.1"/>
    </source>
</evidence>
<dbReference type="EMBL" id="JAMLDX010000009">
    <property type="protein sequence ID" value="MCP3731229.1"/>
    <property type="molecule type" value="Genomic_DNA"/>
</dbReference>
<dbReference type="InterPro" id="IPR029045">
    <property type="entry name" value="ClpP/crotonase-like_dom_sf"/>
</dbReference>
<dbReference type="GO" id="GO:0016829">
    <property type="term" value="F:lyase activity"/>
    <property type="evidence" value="ECO:0007669"/>
    <property type="project" value="UniProtKB-KW"/>
</dbReference>
<protein>
    <submittedName>
        <fullName evidence="5">Enoyl-CoA hydratase-related protein</fullName>
    </submittedName>
</protein>
<comment type="caution">
    <text evidence="5">The sequence shown here is derived from an EMBL/GenBank/DDBJ whole genome shotgun (WGS) entry which is preliminary data.</text>
</comment>
<dbReference type="SUPFAM" id="SSF52096">
    <property type="entry name" value="ClpP/crotonase"/>
    <property type="match status" value="1"/>
</dbReference>
<dbReference type="Gene3D" id="3.90.226.10">
    <property type="entry name" value="2-enoyl-CoA Hydratase, Chain A, domain 1"/>
    <property type="match status" value="1"/>
</dbReference>
<name>A0A9X2KL59_9SPHN</name>
<dbReference type="RefSeq" id="WP_254293628.1">
    <property type="nucleotide sequence ID" value="NZ_JAMLDX010000009.1"/>
</dbReference>
<evidence type="ECO:0000256" key="1">
    <source>
        <dbReference type="ARBA" id="ARBA00005254"/>
    </source>
</evidence>
<keyword evidence="2" id="KW-0443">Lipid metabolism</keyword>
<reference evidence="5" key="1">
    <citation type="submission" date="2022-05" db="EMBL/GenBank/DDBJ databases">
        <title>Sphingomonas sp. strain MG17 Genome sequencing and assembly.</title>
        <authorList>
            <person name="Kim I."/>
        </authorList>
    </citation>
    <scope>NUCLEOTIDE SEQUENCE</scope>
    <source>
        <strain evidence="5">MG17</strain>
    </source>
</reference>
<evidence type="ECO:0000256" key="4">
    <source>
        <dbReference type="RuleBase" id="RU003707"/>
    </source>
</evidence>
<accession>A0A9X2KL59</accession>
<keyword evidence="3" id="KW-0456">Lyase</keyword>
<keyword evidence="6" id="KW-1185">Reference proteome</keyword>
<dbReference type="Proteomes" id="UP001139451">
    <property type="component" value="Unassembled WGS sequence"/>
</dbReference>
<dbReference type="AlphaFoldDB" id="A0A9X2KL59"/>
<organism evidence="5 6">
    <name type="scientific">Sphingomonas tagetis</name>
    <dbReference type="NCBI Taxonomy" id="2949092"/>
    <lineage>
        <taxon>Bacteria</taxon>
        <taxon>Pseudomonadati</taxon>
        <taxon>Pseudomonadota</taxon>
        <taxon>Alphaproteobacteria</taxon>
        <taxon>Sphingomonadales</taxon>
        <taxon>Sphingomonadaceae</taxon>
        <taxon>Sphingomonas</taxon>
    </lineage>
</organism>
<comment type="similarity">
    <text evidence="1 4">Belongs to the enoyl-CoA hydratase/isomerase family.</text>
</comment>
<proteinExistence type="inferred from homology"/>
<dbReference type="PANTHER" id="PTHR11941">
    <property type="entry name" value="ENOYL-COA HYDRATASE-RELATED"/>
    <property type="match status" value="1"/>
</dbReference>
<dbReference type="CDD" id="cd06558">
    <property type="entry name" value="crotonase-like"/>
    <property type="match status" value="1"/>
</dbReference>
<dbReference type="InterPro" id="IPR014748">
    <property type="entry name" value="Enoyl-CoA_hydra_C"/>
</dbReference>